<dbReference type="GO" id="GO:1990071">
    <property type="term" value="C:TRAPPII protein complex"/>
    <property type="evidence" value="ECO:0007669"/>
    <property type="project" value="InterPro"/>
</dbReference>
<comment type="caution">
    <text evidence="7">The sequence shown here is derived from an EMBL/GenBank/DDBJ whole genome shotgun (WGS) entry which is preliminary data.</text>
</comment>
<dbReference type="OrthoDB" id="10256906at2759"/>
<evidence type="ECO:0000259" key="4">
    <source>
        <dbReference type="Pfam" id="PF12584"/>
    </source>
</evidence>
<gene>
    <name evidence="7" type="ORF">KLDO_g1349</name>
</gene>
<proteinExistence type="predicted"/>
<dbReference type="EMBL" id="CCBQ010000019">
    <property type="protein sequence ID" value="CDO93043.1"/>
    <property type="molecule type" value="Genomic_DNA"/>
</dbReference>
<comment type="subcellular location">
    <subcellularLocation>
        <location evidence="1">Golgi apparatus</location>
    </subcellularLocation>
</comment>
<name>A0A0A8L465_9SACH</name>
<feature type="domain" description="TRAPPC10/Trs130 C-terminal" evidence="4">
    <location>
        <begin position="967"/>
        <end position="1047"/>
    </location>
</feature>
<feature type="domain" description="Trs130 NTS" evidence="6">
    <location>
        <begin position="295"/>
        <end position="521"/>
    </location>
</feature>
<sequence length="1066" mass="123235">MGSAAVEGMNPKVQISYFDPFHLFDGLRSEIGQRLPLTNLHWKSEGGTLKTISSLNVEFFSSTGDEMPQDLILKPFINCVIVSCESVEDYRSKIRPLIRNWLPSQEELYCTNIVVLHSNKEILDSSIFKSVSLIEKFNKDFPSLKTLETKTVYKSNEERDAFWNGLINKLKHYLLEVLEKRINSYEATLKKEEAPNSLVLLHENLLKLYLSFQLTAEASAEIEKLDTLLSNKGFFPVKTGDLQTPVFKQNKFSVNAIRTLIATEELTFFMIQKCILEAQLELYVVSSNDKTSEKKLNDAFHRFLWRLHSSFHTSAYWLQFKFSLYDEFINLDVFENSKSDGWKLILCDLKNEQRECWIQLACSKMSYRVPLMEFDLKLTPKTDPITEETFKTEEVFYKNVVHKTKDLLKEYSSFASKRQRVMDWLSIEIALLYYDRGDYANCMIILQSSYDFYMESHWSVIGSWLLEYYIECIEKCPDITEIDLDGDLVPKSIVLSNSYLNLLTSNSKNPRKWWTEFLNSNINKNDNLIYPLDNLFAVDIIRRVFPVQANSYGIDIFFSRKCDFDDISISSITLLMKSYADEFLEFTVSDVILSSNTSIYTLVSNSIQWCTFELVALEVVIGSTFFKKEFDSLETEDSLCLQPCQSVDSFKVNVAKYVEQVFDKNYLRLRFENTQNVDQFTFNIQSMNQDEIFFANGESSLVVSSFETLRVWFEKKSQSTCKFSIKTTLSFTKCNVQFVETCIHEVDCKLPLDVSVEDVYSKDTLVFDFSLKSLSDEIIFLFDASLTADTDTKYVISDTQTLSEPALLTPTAKLPYHIFFQLSNKSGSFLAADKFNLSVKYLRAQQYFKEVIECMIPTDSNNIIDYSYWQNSVIPSLRFDYRAFELSRKLTVISDFTVTLELLRPIKDLRLKSQITDILKKLESGISIDEASHCERETMLHELIVPVSIPKLTTFYSIQFKQMTRNEELKTGIPSLFEVKVTDLSDTWELSAKSDVPVFTIINCSEWIVGGKRRFEINSKHIIISVNLIPLRRGYLSYPAIEITNTSGDATGEIDYLNSNDKLLVF</sequence>
<keyword evidence="8" id="KW-1185">Reference proteome</keyword>
<dbReference type="InterPro" id="IPR022233">
    <property type="entry name" value="TRAPPC10/Trs130_C"/>
</dbReference>
<protein>
    <submittedName>
        <fullName evidence="7">WGS project CCBQ000000000 data, contig 00099</fullName>
    </submittedName>
</protein>
<dbReference type="Pfam" id="PF24967">
    <property type="entry name" value="NTS_TR130"/>
    <property type="match status" value="1"/>
</dbReference>
<evidence type="ECO:0000313" key="7">
    <source>
        <dbReference type="EMBL" id="CDO93043.1"/>
    </source>
</evidence>
<dbReference type="GO" id="GO:0005829">
    <property type="term" value="C:cytosol"/>
    <property type="evidence" value="ECO:0007669"/>
    <property type="project" value="GOC"/>
</dbReference>
<dbReference type="InterPro" id="IPR056913">
    <property type="entry name" value="TRAPPC10/Trs130_N"/>
</dbReference>
<dbReference type="PANTHER" id="PTHR13251">
    <property type="entry name" value="EPILEPSY HOLOPROSENCEPHALY CANDIDATE 1/TMEM1"/>
    <property type="match status" value="1"/>
</dbReference>
<dbReference type="Pfam" id="PF23036">
    <property type="entry name" value="TRAPPC10_1st"/>
    <property type="match status" value="1"/>
</dbReference>
<dbReference type="Proteomes" id="UP000031516">
    <property type="component" value="Unassembled WGS sequence"/>
</dbReference>
<dbReference type="AlphaFoldDB" id="A0A0A8L465"/>
<dbReference type="PANTHER" id="PTHR13251:SF3">
    <property type="entry name" value="TRAFFICKING PROTEIN PARTICLE COMPLEX SUBUNIT 10"/>
    <property type="match status" value="1"/>
</dbReference>
<evidence type="ECO:0000313" key="8">
    <source>
        <dbReference type="Proteomes" id="UP000031516"/>
    </source>
</evidence>
<dbReference type="InterPro" id="IPR045126">
    <property type="entry name" value="TRAPPC10/Trs130"/>
</dbReference>
<evidence type="ECO:0000259" key="6">
    <source>
        <dbReference type="Pfam" id="PF24967"/>
    </source>
</evidence>
<reference evidence="7 8" key="1">
    <citation type="submission" date="2014-03" db="EMBL/GenBank/DDBJ databases">
        <title>The genome of Kluyveromyces dobzhanskii.</title>
        <authorList>
            <person name="Nystedt B."/>
            <person name="Astrom S."/>
        </authorList>
    </citation>
    <scope>NUCLEOTIDE SEQUENCE [LARGE SCALE GENOMIC DNA]</scope>
    <source>
        <strain evidence="7 8">CBS 2104</strain>
    </source>
</reference>
<dbReference type="InterPro" id="IPR056916">
    <property type="entry name" value="NTS_TR130"/>
</dbReference>
<dbReference type="GO" id="GO:0034498">
    <property type="term" value="P:early endosome to Golgi transport"/>
    <property type="evidence" value="ECO:0007669"/>
    <property type="project" value="TreeGrafter"/>
</dbReference>
<dbReference type="GO" id="GO:0006891">
    <property type="term" value="P:intra-Golgi vesicle-mediated transport"/>
    <property type="evidence" value="ECO:0007669"/>
    <property type="project" value="TreeGrafter"/>
</dbReference>
<dbReference type="Pfam" id="PF12584">
    <property type="entry name" value="TRAPPC10"/>
    <property type="match status" value="1"/>
</dbReference>
<evidence type="ECO:0000259" key="5">
    <source>
        <dbReference type="Pfam" id="PF23036"/>
    </source>
</evidence>
<keyword evidence="3" id="KW-0333">Golgi apparatus</keyword>
<evidence type="ECO:0000256" key="3">
    <source>
        <dbReference type="ARBA" id="ARBA00023034"/>
    </source>
</evidence>
<evidence type="ECO:0000256" key="1">
    <source>
        <dbReference type="ARBA" id="ARBA00004555"/>
    </source>
</evidence>
<organism evidence="7 8">
    <name type="scientific">Kluyveromyces dobzhanskii CBS 2104</name>
    <dbReference type="NCBI Taxonomy" id="1427455"/>
    <lineage>
        <taxon>Eukaryota</taxon>
        <taxon>Fungi</taxon>
        <taxon>Dikarya</taxon>
        <taxon>Ascomycota</taxon>
        <taxon>Saccharomycotina</taxon>
        <taxon>Saccharomycetes</taxon>
        <taxon>Saccharomycetales</taxon>
        <taxon>Saccharomycetaceae</taxon>
        <taxon>Kluyveromyces</taxon>
    </lineage>
</organism>
<evidence type="ECO:0000256" key="2">
    <source>
        <dbReference type="ARBA" id="ARBA00022448"/>
    </source>
</evidence>
<accession>A0A0A8L465</accession>
<feature type="domain" description="TRAPPC10/Trs130 N-terminal" evidence="5">
    <location>
        <begin position="12"/>
        <end position="231"/>
    </location>
</feature>
<keyword evidence="2" id="KW-0813">Transport</keyword>